<dbReference type="EMBL" id="CP012836">
    <property type="protein sequence ID" value="AMQ56549.1"/>
    <property type="molecule type" value="Genomic_DNA"/>
</dbReference>
<accession>A0A142EN44</accession>
<name>A0A142EN44_9BACT</name>
<dbReference type="KEGG" id="alm:AO498_08975"/>
<evidence type="ECO:0000313" key="1">
    <source>
        <dbReference type="EMBL" id="AMQ56549.1"/>
    </source>
</evidence>
<protein>
    <submittedName>
        <fullName evidence="1">Uncharacterized protein</fullName>
    </submittedName>
</protein>
<organism evidence="1 2">
    <name type="scientific">Algoriphagus sanaruensis</name>
    <dbReference type="NCBI Taxonomy" id="1727163"/>
    <lineage>
        <taxon>Bacteria</taxon>
        <taxon>Pseudomonadati</taxon>
        <taxon>Bacteroidota</taxon>
        <taxon>Cytophagia</taxon>
        <taxon>Cytophagales</taxon>
        <taxon>Cyclobacteriaceae</taxon>
        <taxon>Algoriphagus</taxon>
    </lineage>
</organism>
<proteinExistence type="predicted"/>
<sequence>MLILTTFYILADVMFENMTSETMIRIAMTKTLSSGKSQVKFTVEEEDNAQYGYLLVSEPKPVGDILEEIKHRLEKRRAEIKNINPFFPVLPMEGEGDFLLFSA</sequence>
<reference evidence="2" key="1">
    <citation type="submission" date="2015-09" db="EMBL/GenBank/DDBJ databases">
        <title>Complete sequence of Algoriphagus sp. M8-2.</title>
        <authorList>
            <person name="Shintani M."/>
        </authorList>
    </citation>
    <scope>NUCLEOTIDE SEQUENCE [LARGE SCALE GENOMIC DNA]</scope>
    <source>
        <strain evidence="2">M8-2</strain>
    </source>
</reference>
<dbReference type="Proteomes" id="UP000073816">
    <property type="component" value="Chromosome"/>
</dbReference>
<dbReference type="STRING" id="1727163.AO498_08975"/>
<reference evidence="1 2" key="2">
    <citation type="journal article" date="2016" name="Genome Announc.">
        <title>Complete Genome Sequence of Algoriphagus sp. Strain M8-2, Isolated from a Brackish Lake.</title>
        <authorList>
            <person name="Muraguchi Y."/>
            <person name="Kushimoto K."/>
            <person name="Ohtsubo Y."/>
            <person name="Suzuki T."/>
            <person name="Dohra H."/>
            <person name="Kimbara K."/>
            <person name="Shintani M."/>
        </authorList>
    </citation>
    <scope>NUCLEOTIDE SEQUENCE [LARGE SCALE GENOMIC DNA]</scope>
    <source>
        <strain evidence="1 2">M8-2</strain>
    </source>
</reference>
<keyword evidence="2" id="KW-1185">Reference proteome</keyword>
<evidence type="ECO:0000313" key="2">
    <source>
        <dbReference type="Proteomes" id="UP000073816"/>
    </source>
</evidence>
<dbReference type="AlphaFoldDB" id="A0A142EN44"/>
<gene>
    <name evidence="1" type="ORF">AO498_08975</name>
</gene>
<dbReference type="PATRIC" id="fig|1727163.4.peg.1874"/>